<accession>A0A507QM14</accession>
<gene>
    <name evidence="2" type="ORF">MPDQ_004202</name>
</gene>
<evidence type="ECO:0000256" key="1">
    <source>
        <dbReference type="SAM" id="MobiDB-lite"/>
    </source>
</evidence>
<dbReference type="EMBL" id="VIFY01000269">
    <property type="protein sequence ID" value="TQB67987.1"/>
    <property type="molecule type" value="Genomic_DNA"/>
</dbReference>
<sequence length="364" mass="39188">MYRVHDVDDTTAFLAAARSLRLGRSKYTSASSPTGNADTEAGTNVDADADAFGDSTAPGKVATDTGFDAKDSDDVAAAGAVNQKDDGFGEWDVEKRKSSTDELLEDPAQAANHTAAECAAVDPVATESVSGQVAVAVTSKDALTLGTPSSAVSAETAVAAGEENREHLLTFKSWGTPEVRDKPAARVRRIILKGIPSTFNNAKILRFIHGGAIESISVIHGDTHILFCEPEACQAFYDRYPNGIFLDKDRRNVVFVEKGQEVDIVGSQLSFNLSVGATRVVRAVGVDMNITMGQLLKLAILNNRKVEKILDHYTPGEARNVTFRFCSIDDAVCFRSLIIRDADWEHCNIQYAKDPCEATGFHAD</sequence>
<evidence type="ECO:0000313" key="3">
    <source>
        <dbReference type="Proteomes" id="UP000319663"/>
    </source>
</evidence>
<name>A0A507QM14_MONPU</name>
<feature type="region of interest" description="Disordered" evidence="1">
    <location>
        <begin position="26"/>
        <end position="57"/>
    </location>
</feature>
<proteinExistence type="predicted"/>
<dbReference type="AlphaFoldDB" id="A0A507QM14"/>
<comment type="caution">
    <text evidence="2">The sequence shown here is derived from an EMBL/GenBank/DDBJ whole genome shotgun (WGS) entry which is preliminary data.</text>
</comment>
<reference evidence="2 3" key="1">
    <citation type="submission" date="2019-06" db="EMBL/GenBank/DDBJ databases">
        <title>Wine fermentation using esterase from Monascus purpureus.</title>
        <authorList>
            <person name="Geng C."/>
            <person name="Zhang Y."/>
        </authorList>
    </citation>
    <scope>NUCLEOTIDE SEQUENCE [LARGE SCALE GENOMIC DNA]</scope>
    <source>
        <strain evidence="2">HQ1</strain>
    </source>
</reference>
<dbReference type="STRING" id="5098.A0A507QM14"/>
<keyword evidence="3" id="KW-1185">Reference proteome</keyword>
<evidence type="ECO:0000313" key="2">
    <source>
        <dbReference type="EMBL" id="TQB67987.1"/>
    </source>
</evidence>
<feature type="compositionally biased region" description="Polar residues" evidence="1">
    <location>
        <begin position="26"/>
        <end position="37"/>
    </location>
</feature>
<protein>
    <submittedName>
        <fullName evidence="2">Uncharacterized protein</fullName>
    </submittedName>
</protein>
<dbReference type="Proteomes" id="UP000319663">
    <property type="component" value="Unassembled WGS sequence"/>
</dbReference>
<organism evidence="2 3">
    <name type="scientific">Monascus purpureus</name>
    <name type="common">Red mold</name>
    <name type="synonym">Monascus anka</name>
    <dbReference type="NCBI Taxonomy" id="5098"/>
    <lineage>
        <taxon>Eukaryota</taxon>
        <taxon>Fungi</taxon>
        <taxon>Dikarya</taxon>
        <taxon>Ascomycota</taxon>
        <taxon>Pezizomycotina</taxon>
        <taxon>Eurotiomycetes</taxon>
        <taxon>Eurotiomycetidae</taxon>
        <taxon>Eurotiales</taxon>
        <taxon>Aspergillaceae</taxon>
        <taxon>Monascus</taxon>
    </lineage>
</organism>